<dbReference type="Proteomes" id="UP001210865">
    <property type="component" value="Chromosome"/>
</dbReference>
<dbReference type="Pfam" id="PF07103">
    <property type="entry name" value="DUF1365"/>
    <property type="match status" value="1"/>
</dbReference>
<accession>A0ABY7NS90</accession>
<protein>
    <submittedName>
        <fullName evidence="1">DUF1365 family protein</fullName>
    </submittedName>
</protein>
<keyword evidence="2" id="KW-1185">Reference proteome</keyword>
<name>A0ABY7NS90_9SPHN</name>
<dbReference type="RefSeq" id="WP_270078456.1">
    <property type="nucleotide sequence ID" value="NZ_CP115174.1"/>
</dbReference>
<sequence length="263" mass="29586">MTVASVLYVGHVMHRRTRPREHRLRYRLFSLLLDLDEIDVLAGRLTLFSRNRFNLFAFHDRDYGAGTREPLRAQVERHLASAGMDLGGGAIRLLTMPRILGFAFNPLSVYFCHDREGALRATLYEVNNTFGQRHGYLLPVEQTGGIIRQGCAKDFHVSPFMGMDIRYAFRLAPPDERLSLAITASDGIGPVITAVHSATRRPLTDVELLKAFVTHPLLTFKVVGGILWEALRLWIKRVPVRARPAAPLHPVTIVKMPQEAACI</sequence>
<reference evidence="1 2" key="1">
    <citation type="submission" date="2022-12" db="EMBL/GenBank/DDBJ databases">
        <title>Sphingomonas abieness sp. nov., an endophytic bacterium isolated from Abies koreana.</title>
        <authorList>
            <person name="Jiang L."/>
            <person name="Lee J."/>
        </authorList>
    </citation>
    <scope>NUCLEOTIDE SEQUENCE [LARGE SCALE GENOMIC DNA]</scope>
    <source>
        <strain evidence="2">PAMB 00755</strain>
    </source>
</reference>
<dbReference type="PANTHER" id="PTHR33973">
    <property type="entry name" value="OS07G0153300 PROTEIN"/>
    <property type="match status" value="1"/>
</dbReference>
<organism evidence="1 2">
    <name type="scientific">Sphingomonas abietis</name>
    <dbReference type="NCBI Taxonomy" id="3012344"/>
    <lineage>
        <taxon>Bacteria</taxon>
        <taxon>Pseudomonadati</taxon>
        <taxon>Pseudomonadota</taxon>
        <taxon>Alphaproteobacteria</taxon>
        <taxon>Sphingomonadales</taxon>
        <taxon>Sphingomonadaceae</taxon>
        <taxon>Sphingomonas</taxon>
    </lineage>
</organism>
<proteinExistence type="predicted"/>
<dbReference type="InterPro" id="IPR010775">
    <property type="entry name" value="DUF1365"/>
</dbReference>
<evidence type="ECO:0000313" key="1">
    <source>
        <dbReference type="EMBL" id="WBO23825.1"/>
    </source>
</evidence>
<dbReference type="EMBL" id="CP115174">
    <property type="protein sequence ID" value="WBO23825.1"/>
    <property type="molecule type" value="Genomic_DNA"/>
</dbReference>
<gene>
    <name evidence="1" type="ORF">PBT88_06810</name>
</gene>
<evidence type="ECO:0000313" key="2">
    <source>
        <dbReference type="Proteomes" id="UP001210865"/>
    </source>
</evidence>
<dbReference type="PANTHER" id="PTHR33973:SF4">
    <property type="entry name" value="OS07G0153300 PROTEIN"/>
    <property type="match status" value="1"/>
</dbReference>